<reference evidence="7 8" key="1">
    <citation type="submission" date="2019-02" db="EMBL/GenBank/DDBJ databases">
        <title>Deep-cultivation of Planctomycetes and their phenomic and genomic characterization uncovers novel biology.</title>
        <authorList>
            <person name="Wiegand S."/>
            <person name="Jogler M."/>
            <person name="Boedeker C."/>
            <person name="Pinto D."/>
            <person name="Vollmers J."/>
            <person name="Rivas-Marin E."/>
            <person name="Kohn T."/>
            <person name="Peeters S.H."/>
            <person name="Heuer A."/>
            <person name="Rast P."/>
            <person name="Oberbeckmann S."/>
            <person name="Bunk B."/>
            <person name="Jeske O."/>
            <person name="Meyerdierks A."/>
            <person name="Storesund J.E."/>
            <person name="Kallscheuer N."/>
            <person name="Luecker S."/>
            <person name="Lage O.M."/>
            <person name="Pohl T."/>
            <person name="Merkel B.J."/>
            <person name="Hornburger P."/>
            <person name="Mueller R.-W."/>
            <person name="Bruemmer F."/>
            <person name="Labrenz M."/>
            <person name="Spormann A.M."/>
            <person name="Op den Camp H."/>
            <person name="Overmann J."/>
            <person name="Amann R."/>
            <person name="Jetten M.S.M."/>
            <person name="Mascher T."/>
            <person name="Medema M.H."/>
            <person name="Devos D.P."/>
            <person name="Kaster A.-K."/>
            <person name="Ovreas L."/>
            <person name="Rohde M."/>
            <person name="Galperin M.Y."/>
            <person name="Jogler C."/>
        </authorList>
    </citation>
    <scope>NUCLEOTIDE SEQUENCE [LARGE SCALE GENOMIC DNA]</scope>
    <source>
        <strain evidence="7 8">Poly30</strain>
    </source>
</reference>
<dbReference type="SUPFAM" id="SSF88946">
    <property type="entry name" value="Sigma2 domain of RNA polymerase sigma factors"/>
    <property type="match status" value="1"/>
</dbReference>
<sequence>MSQESDEITDPLEQSFDGRPPLSGIMPVAKRAQEGDPDALNQLFQYFQEPLRRIVRMRLGKQLRQASQMDSMDFVQNTFVKAHDKFGGFELRHESGIIAWLARIAERQISDAYTHVNASKRDHSRLARLDDLLGFSEQGFDPASDETLPEGKAWREEIRSIVDECVGQLSDDYREMILLRDYAQADWVTIVEVTGLPTTGAAQTKHIRARAALSVKLARRFPDGF</sequence>
<feature type="domain" description="RNA polymerase sigma-70 ECF-like HTH" evidence="6">
    <location>
        <begin position="31"/>
        <end position="122"/>
    </location>
</feature>
<keyword evidence="4" id="KW-0804">Transcription</keyword>
<evidence type="ECO:0000259" key="6">
    <source>
        <dbReference type="Pfam" id="PF07638"/>
    </source>
</evidence>
<feature type="compositionally biased region" description="Acidic residues" evidence="5">
    <location>
        <begin position="1"/>
        <end position="10"/>
    </location>
</feature>
<keyword evidence="2" id="KW-0805">Transcription regulation</keyword>
<name>A0A518EKI3_9BACT</name>
<dbReference type="InterPro" id="IPR013325">
    <property type="entry name" value="RNA_pol_sigma_r2"/>
</dbReference>
<dbReference type="Gene3D" id="1.10.1740.10">
    <property type="match status" value="1"/>
</dbReference>
<evidence type="ECO:0000256" key="1">
    <source>
        <dbReference type="ARBA" id="ARBA00010641"/>
    </source>
</evidence>
<dbReference type="Proteomes" id="UP000320390">
    <property type="component" value="Chromosome"/>
</dbReference>
<dbReference type="EMBL" id="CP036434">
    <property type="protein sequence ID" value="QDV04590.1"/>
    <property type="molecule type" value="Genomic_DNA"/>
</dbReference>
<dbReference type="InterPro" id="IPR013324">
    <property type="entry name" value="RNA_pol_sigma_r3/r4-like"/>
</dbReference>
<comment type="similarity">
    <text evidence="1">Belongs to the sigma-70 factor family. ECF subfamily.</text>
</comment>
<feature type="region of interest" description="Disordered" evidence="5">
    <location>
        <begin position="1"/>
        <end position="24"/>
    </location>
</feature>
<dbReference type="InterPro" id="IPR036388">
    <property type="entry name" value="WH-like_DNA-bd_sf"/>
</dbReference>
<dbReference type="OrthoDB" id="265297at2"/>
<evidence type="ECO:0000256" key="5">
    <source>
        <dbReference type="SAM" id="MobiDB-lite"/>
    </source>
</evidence>
<dbReference type="PANTHER" id="PTHR43133:SF51">
    <property type="entry name" value="RNA POLYMERASE SIGMA FACTOR"/>
    <property type="match status" value="1"/>
</dbReference>
<evidence type="ECO:0000313" key="8">
    <source>
        <dbReference type="Proteomes" id="UP000320390"/>
    </source>
</evidence>
<keyword evidence="8" id="KW-1185">Reference proteome</keyword>
<dbReference type="GO" id="GO:0016987">
    <property type="term" value="F:sigma factor activity"/>
    <property type="evidence" value="ECO:0007669"/>
    <property type="project" value="UniProtKB-KW"/>
</dbReference>
<dbReference type="Gene3D" id="1.10.10.10">
    <property type="entry name" value="Winged helix-like DNA-binding domain superfamily/Winged helix DNA-binding domain"/>
    <property type="match status" value="1"/>
</dbReference>
<dbReference type="SUPFAM" id="SSF88659">
    <property type="entry name" value="Sigma3 and sigma4 domains of RNA polymerase sigma factors"/>
    <property type="match status" value="1"/>
</dbReference>
<evidence type="ECO:0000256" key="2">
    <source>
        <dbReference type="ARBA" id="ARBA00023015"/>
    </source>
</evidence>
<dbReference type="GO" id="GO:0006352">
    <property type="term" value="P:DNA-templated transcription initiation"/>
    <property type="evidence" value="ECO:0007669"/>
    <property type="project" value="InterPro"/>
</dbReference>
<evidence type="ECO:0000256" key="4">
    <source>
        <dbReference type="ARBA" id="ARBA00023163"/>
    </source>
</evidence>
<dbReference type="InterPro" id="IPR053812">
    <property type="entry name" value="HTH_Sigma70_ECF-like"/>
</dbReference>
<organism evidence="7 8">
    <name type="scientific">Saltatorellus ferox</name>
    <dbReference type="NCBI Taxonomy" id="2528018"/>
    <lineage>
        <taxon>Bacteria</taxon>
        <taxon>Pseudomonadati</taxon>
        <taxon>Planctomycetota</taxon>
        <taxon>Planctomycetia</taxon>
        <taxon>Planctomycetia incertae sedis</taxon>
        <taxon>Saltatorellus</taxon>
    </lineage>
</organism>
<dbReference type="InterPro" id="IPR039425">
    <property type="entry name" value="RNA_pol_sigma-70-like"/>
</dbReference>
<keyword evidence="3" id="KW-0731">Sigma factor</keyword>
<evidence type="ECO:0000256" key="3">
    <source>
        <dbReference type="ARBA" id="ARBA00023082"/>
    </source>
</evidence>
<evidence type="ECO:0000313" key="7">
    <source>
        <dbReference type="EMBL" id="QDV04590.1"/>
    </source>
</evidence>
<dbReference type="PANTHER" id="PTHR43133">
    <property type="entry name" value="RNA POLYMERASE ECF-TYPE SIGMA FACTO"/>
    <property type="match status" value="1"/>
</dbReference>
<dbReference type="Pfam" id="PF07638">
    <property type="entry name" value="Sigma70_ECF"/>
    <property type="match status" value="1"/>
</dbReference>
<dbReference type="NCBIfam" id="TIGR02937">
    <property type="entry name" value="sigma70-ECF"/>
    <property type="match status" value="1"/>
</dbReference>
<dbReference type="InterPro" id="IPR014284">
    <property type="entry name" value="RNA_pol_sigma-70_dom"/>
</dbReference>
<gene>
    <name evidence="7" type="primary">rpoE_1</name>
    <name evidence="7" type="ORF">Poly30_00810</name>
</gene>
<dbReference type="AlphaFoldDB" id="A0A518EKI3"/>
<accession>A0A518EKI3</accession>
<protein>
    <submittedName>
        <fullName evidence="7">ECF RNA polymerase sigma-E factor</fullName>
    </submittedName>
</protein>
<proteinExistence type="inferred from homology"/>
<dbReference type="RefSeq" id="WP_145194044.1">
    <property type="nucleotide sequence ID" value="NZ_CP036434.1"/>
</dbReference>